<keyword evidence="4 7" id="KW-0812">Transmembrane</keyword>
<evidence type="ECO:0000256" key="6">
    <source>
        <dbReference type="ARBA" id="ARBA00023136"/>
    </source>
</evidence>
<evidence type="ECO:0000256" key="5">
    <source>
        <dbReference type="ARBA" id="ARBA00022989"/>
    </source>
</evidence>
<proteinExistence type="inferred from homology"/>
<dbReference type="InterPro" id="IPR032816">
    <property type="entry name" value="VTT_dom"/>
</dbReference>
<dbReference type="PANTHER" id="PTHR30353:SF0">
    <property type="entry name" value="TRANSMEMBRANE PROTEIN"/>
    <property type="match status" value="1"/>
</dbReference>
<feature type="domain" description="VTT" evidence="9">
    <location>
        <begin position="49"/>
        <end position="177"/>
    </location>
</feature>
<dbReference type="EMBL" id="QNRR01000001">
    <property type="protein sequence ID" value="RBP47204.1"/>
    <property type="molecule type" value="Genomic_DNA"/>
</dbReference>
<name>A0A366HUJ5_9BACT</name>
<dbReference type="OrthoDB" id="9813426at2"/>
<evidence type="ECO:0000313" key="10">
    <source>
        <dbReference type="EMBL" id="RBP47204.1"/>
    </source>
</evidence>
<evidence type="ECO:0000256" key="4">
    <source>
        <dbReference type="ARBA" id="ARBA00022692"/>
    </source>
</evidence>
<comment type="subcellular location">
    <subcellularLocation>
        <location evidence="1 7">Cell membrane</location>
        <topology evidence="1 7">Multi-pass membrane protein</topology>
    </subcellularLocation>
</comment>
<gene>
    <name evidence="10" type="ORF">DES53_1011</name>
</gene>
<evidence type="ECO:0000256" key="7">
    <source>
        <dbReference type="RuleBase" id="RU367016"/>
    </source>
</evidence>
<sequence>MEMIKDFLHFVMHLDESLPDFIRQHGVWIYGLLFLIIFCETGLVVTPFLPGDSLLFAVGAVAANEAIGNELNLWYVIPLMCVAGILGDAVNYAIGRRMGPAVFTKDNGLFLRKDYLLKAQAFYEKHGGKAIVLARFVPIVRTFAPFVAGIGRMRYASFAYFNIMGAIVWVVSLTLAGFFLGNIPIIKKNFEATIILIIVVSILPIVFEWWKARKESAHAAKKPATDKGAGLPSVTDVKVEPTSN</sequence>
<comment type="caution">
    <text evidence="10">The sequence shown here is derived from an EMBL/GenBank/DDBJ whole genome shotgun (WGS) entry which is preliminary data.</text>
</comment>
<dbReference type="Pfam" id="PF09335">
    <property type="entry name" value="VTT_dom"/>
    <property type="match status" value="1"/>
</dbReference>
<protein>
    <submittedName>
        <fullName evidence="10">Membrane-associated protein</fullName>
    </submittedName>
</protein>
<evidence type="ECO:0000256" key="3">
    <source>
        <dbReference type="ARBA" id="ARBA00022475"/>
    </source>
</evidence>
<keyword evidence="6 7" id="KW-0472">Membrane</keyword>
<feature type="transmembrane region" description="Helical" evidence="7">
    <location>
        <begin position="192"/>
        <end position="210"/>
    </location>
</feature>
<evidence type="ECO:0000256" key="2">
    <source>
        <dbReference type="ARBA" id="ARBA00010792"/>
    </source>
</evidence>
<feature type="transmembrane region" description="Helical" evidence="7">
    <location>
        <begin position="73"/>
        <end position="94"/>
    </location>
</feature>
<organism evidence="10 11">
    <name type="scientific">Roseimicrobium gellanilyticum</name>
    <dbReference type="NCBI Taxonomy" id="748857"/>
    <lineage>
        <taxon>Bacteria</taxon>
        <taxon>Pseudomonadati</taxon>
        <taxon>Verrucomicrobiota</taxon>
        <taxon>Verrucomicrobiia</taxon>
        <taxon>Verrucomicrobiales</taxon>
        <taxon>Verrucomicrobiaceae</taxon>
        <taxon>Roseimicrobium</taxon>
    </lineage>
</organism>
<keyword evidence="11" id="KW-1185">Reference proteome</keyword>
<dbReference type="RefSeq" id="WP_113956159.1">
    <property type="nucleotide sequence ID" value="NZ_QNRR01000001.1"/>
</dbReference>
<feature type="transmembrane region" description="Helical" evidence="7">
    <location>
        <begin position="27"/>
        <end position="49"/>
    </location>
</feature>
<feature type="transmembrane region" description="Helical" evidence="7">
    <location>
        <begin position="158"/>
        <end position="180"/>
    </location>
</feature>
<accession>A0A366HUJ5</accession>
<dbReference type="InterPro" id="IPR032818">
    <property type="entry name" value="DedA-like"/>
</dbReference>
<dbReference type="PANTHER" id="PTHR30353">
    <property type="entry name" value="INNER MEMBRANE PROTEIN DEDA-RELATED"/>
    <property type="match status" value="1"/>
</dbReference>
<dbReference type="InterPro" id="IPR058127">
    <property type="entry name" value="DedA"/>
</dbReference>
<dbReference type="NCBIfam" id="NF008102">
    <property type="entry name" value="PRK10847.1"/>
    <property type="match status" value="1"/>
</dbReference>
<evidence type="ECO:0000256" key="8">
    <source>
        <dbReference type="SAM" id="MobiDB-lite"/>
    </source>
</evidence>
<evidence type="ECO:0000313" key="11">
    <source>
        <dbReference type="Proteomes" id="UP000253426"/>
    </source>
</evidence>
<comment type="similarity">
    <text evidence="2 7">Belongs to the DedA family.</text>
</comment>
<dbReference type="AlphaFoldDB" id="A0A366HUJ5"/>
<evidence type="ECO:0000259" key="9">
    <source>
        <dbReference type="Pfam" id="PF09335"/>
    </source>
</evidence>
<dbReference type="Proteomes" id="UP000253426">
    <property type="component" value="Unassembled WGS sequence"/>
</dbReference>
<evidence type="ECO:0000256" key="1">
    <source>
        <dbReference type="ARBA" id="ARBA00004651"/>
    </source>
</evidence>
<dbReference type="GO" id="GO:0005886">
    <property type="term" value="C:plasma membrane"/>
    <property type="evidence" value="ECO:0007669"/>
    <property type="project" value="UniProtKB-SubCell"/>
</dbReference>
<reference evidence="10 11" key="1">
    <citation type="submission" date="2018-06" db="EMBL/GenBank/DDBJ databases">
        <title>Genomic Encyclopedia of Type Strains, Phase IV (KMG-IV): sequencing the most valuable type-strain genomes for metagenomic binning, comparative biology and taxonomic classification.</title>
        <authorList>
            <person name="Goeker M."/>
        </authorList>
    </citation>
    <scope>NUCLEOTIDE SEQUENCE [LARGE SCALE GENOMIC DNA]</scope>
    <source>
        <strain evidence="10 11">DSM 25532</strain>
    </source>
</reference>
<keyword evidence="5 7" id="KW-1133">Transmembrane helix</keyword>
<keyword evidence="3 7" id="KW-1003">Cell membrane</keyword>
<feature type="region of interest" description="Disordered" evidence="8">
    <location>
        <begin position="218"/>
        <end position="244"/>
    </location>
</feature>